<reference evidence="3" key="1">
    <citation type="submission" date="2013-12" db="EMBL/GenBank/DDBJ databases">
        <title>The Genome Sequence of Aphanomyces astaci APO3.</title>
        <authorList>
            <consortium name="The Broad Institute Genomics Platform"/>
            <person name="Russ C."/>
            <person name="Tyler B."/>
            <person name="van West P."/>
            <person name="Dieguez-Uribeondo J."/>
            <person name="Young S.K."/>
            <person name="Zeng Q."/>
            <person name="Gargeya S."/>
            <person name="Fitzgerald M."/>
            <person name="Abouelleil A."/>
            <person name="Alvarado L."/>
            <person name="Chapman S.B."/>
            <person name="Gainer-Dewar J."/>
            <person name="Goldberg J."/>
            <person name="Griggs A."/>
            <person name="Gujja S."/>
            <person name="Hansen M."/>
            <person name="Howarth C."/>
            <person name="Imamovic A."/>
            <person name="Ireland A."/>
            <person name="Larimer J."/>
            <person name="McCowan C."/>
            <person name="Murphy C."/>
            <person name="Pearson M."/>
            <person name="Poon T.W."/>
            <person name="Priest M."/>
            <person name="Roberts A."/>
            <person name="Saif S."/>
            <person name="Shea T."/>
            <person name="Sykes S."/>
            <person name="Wortman J."/>
            <person name="Nusbaum C."/>
            <person name="Birren B."/>
        </authorList>
    </citation>
    <scope>NUCLEOTIDE SEQUENCE [LARGE SCALE GENOMIC DNA]</scope>
    <source>
        <strain evidence="3">APO3</strain>
    </source>
</reference>
<keyword evidence="2" id="KW-0472">Membrane</keyword>
<sequence>MLAQTWQAYTMSTLVLEPDFALAFAVLVGATAFAVPACLLLPSPLMRTTSWWRSSCSPLSFHCVYMVLPTLASYFASKVYLCVLFSNEDFVVSVYSARQVAVSASKDILIKLCPIVAMMQTMRNLIRCFGAAPPVSHALKLKKLPTMSTITETGELTTSSLATSILSSHTAALALGSFKRQSRSSQRSSKAIQVSFTKIPPPHLKGPMALPMFVHPMSQQGMPNRCAPHNVALWFATSNISTLANPTHRLVHARSRVATKLDHDQLWISQFPLTTLPSLIASLELLYGLRLNTNMLHDVHTRHVPNHADPAVVEQTRGRDRRHKQPHRAHASGCVGDSPSDALRIV</sequence>
<dbReference type="VEuPathDB" id="FungiDB:H257_06629"/>
<dbReference type="EMBL" id="KI913126">
    <property type="protein sequence ID" value="ETV80298.1"/>
    <property type="molecule type" value="Genomic_DNA"/>
</dbReference>
<organism evidence="3">
    <name type="scientific">Aphanomyces astaci</name>
    <name type="common">Crayfish plague agent</name>
    <dbReference type="NCBI Taxonomy" id="112090"/>
    <lineage>
        <taxon>Eukaryota</taxon>
        <taxon>Sar</taxon>
        <taxon>Stramenopiles</taxon>
        <taxon>Oomycota</taxon>
        <taxon>Saprolegniomycetes</taxon>
        <taxon>Saprolegniales</taxon>
        <taxon>Verrucalvaceae</taxon>
        <taxon>Aphanomyces</taxon>
    </lineage>
</organism>
<evidence type="ECO:0000256" key="1">
    <source>
        <dbReference type="SAM" id="MobiDB-lite"/>
    </source>
</evidence>
<gene>
    <name evidence="3" type="ORF">H257_06629</name>
</gene>
<dbReference type="RefSeq" id="XP_009830222.1">
    <property type="nucleotide sequence ID" value="XM_009831920.1"/>
</dbReference>
<dbReference type="GeneID" id="20808625"/>
<evidence type="ECO:0000256" key="2">
    <source>
        <dbReference type="SAM" id="Phobius"/>
    </source>
</evidence>
<evidence type="ECO:0000313" key="3">
    <source>
        <dbReference type="EMBL" id="ETV80298.1"/>
    </source>
</evidence>
<accession>W4GN16</accession>
<dbReference type="OrthoDB" id="27267at2759"/>
<name>W4GN16_APHAT</name>
<feature type="region of interest" description="Disordered" evidence="1">
    <location>
        <begin position="315"/>
        <end position="341"/>
    </location>
</feature>
<dbReference type="AlphaFoldDB" id="W4GN16"/>
<feature type="compositionally biased region" description="Basic residues" evidence="1">
    <location>
        <begin position="319"/>
        <end position="330"/>
    </location>
</feature>
<keyword evidence="2" id="KW-0812">Transmembrane</keyword>
<feature type="transmembrane region" description="Helical" evidence="2">
    <location>
        <begin position="63"/>
        <end position="86"/>
    </location>
</feature>
<feature type="transmembrane region" description="Helical" evidence="2">
    <location>
        <begin position="20"/>
        <end position="42"/>
    </location>
</feature>
<proteinExistence type="predicted"/>
<protein>
    <submittedName>
        <fullName evidence="3">Uncharacterized protein</fullName>
    </submittedName>
</protein>
<keyword evidence="2" id="KW-1133">Transmembrane helix</keyword>